<accession>A0A2P7SGY2</accession>
<dbReference type="SUPFAM" id="SSF47598">
    <property type="entry name" value="Ribbon-helix-helix"/>
    <property type="match status" value="1"/>
</dbReference>
<dbReference type="OrthoDB" id="291307at2"/>
<dbReference type="EMBL" id="PXYL01000004">
    <property type="protein sequence ID" value="PSJ61591.1"/>
    <property type="molecule type" value="Genomic_DNA"/>
</dbReference>
<dbReference type="AlphaFoldDB" id="A0A2P7SGY2"/>
<dbReference type="Proteomes" id="UP000240653">
    <property type="component" value="Unassembled WGS sequence"/>
</dbReference>
<evidence type="ECO:0000256" key="1">
    <source>
        <dbReference type="ARBA" id="ARBA00008580"/>
    </source>
</evidence>
<dbReference type="PANTHER" id="PTHR36582:SF2">
    <property type="entry name" value="ANTITOXIN PARD"/>
    <property type="match status" value="1"/>
</dbReference>
<evidence type="ECO:0000313" key="3">
    <source>
        <dbReference type="EMBL" id="PSJ61591.1"/>
    </source>
</evidence>
<dbReference type="NCBIfam" id="TIGR02606">
    <property type="entry name" value="antidote_CC2985"/>
    <property type="match status" value="1"/>
</dbReference>
<dbReference type="InterPro" id="IPR022789">
    <property type="entry name" value="ParD"/>
</dbReference>
<dbReference type="InterPro" id="IPR038296">
    <property type="entry name" value="ParD_sf"/>
</dbReference>
<comment type="caution">
    <text evidence="3">The sequence shown here is derived from an EMBL/GenBank/DDBJ whole genome shotgun (WGS) entry which is preliminary data.</text>
</comment>
<organism evidence="3 4">
    <name type="scientific">Pseudaminobacter soli</name>
    <name type="common">ex Li et al. 2025</name>
    <dbReference type="NCBI Taxonomy" id="1295366"/>
    <lineage>
        <taxon>Bacteria</taxon>
        <taxon>Pseudomonadati</taxon>
        <taxon>Pseudomonadota</taxon>
        <taxon>Alphaproteobacteria</taxon>
        <taxon>Hyphomicrobiales</taxon>
        <taxon>Phyllobacteriaceae</taxon>
        <taxon>Pseudaminobacter</taxon>
    </lineage>
</organism>
<dbReference type="Pfam" id="PF03693">
    <property type="entry name" value="ParD_antitoxin"/>
    <property type="match status" value="1"/>
</dbReference>
<dbReference type="RefSeq" id="WP_106724023.1">
    <property type="nucleotide sequence ID" value="NZ_PXYL01000004.1"/>
</dbReference>
<gene>
    <name evidence="3" type="ORF">C7I85_11175</name>
</gene>
<dbReference type="PANTHER" id="PTHR36582">
    <property type="entry name" value="ANTITOXIN PARD"/>
    <property type="match status" value="1"/>
</dbReference>
<comment type="similarity">
    <text evidence="1">Belongs to the ParD antitoxin family.</text>
</comment>
<name>A0A2P7SGY2_9HYPH</name>
<evidence type="ECO:0000256" key="2">
    <source>
        <dbReference type="ARBA" id="ARBA00022649"/>
    </source>
</evidence>
<dbReference type="CDD" id="cd22231">
    <property type="entry name" value="RHH_NikR_HicB-like"/>
    <property type="match status" value="1"/>
</dbReference>
<reference evidence="3 4" key="1">
    <citation type="submission" date="2018-03" db="EMBL/GenBank/DDBJ databases">
        <title>The draft genome of Mesorhizobium soli JCM 19897.</title>
        <authorList>
            <person name="Li L."/>
            <person name="Liu L."/>
            <person name="Liang L."/>
            <person name="Wang T."/>
            <person name="Zhang X."/>
        </authorList>
    </citation>
    <scope>NUCLEOTIDE SEQUENCE [LARGE SCALE GENOMIC DNA]</scope>
    <source>
        <strain evidence="3 4">JCM 19897</strain>
    </source>
</reference>
<protein>
    <submittedName>
        <fullName evidence="3">Type II toxin-antitoxin system ParD family antitoxin</fullName>
    </submittedName>
</protein>
<evidence type="ECO:0000313" key="4">
    <source>
        <dbReference type="Proteomes" id="UP000240653"/>
    </source>
</evidence>
<sequence length="86" mass="9729">MNVSLTKELEEYVSSQVRSGHYSSASEVVREALRAHLRENMARDLQARVEQARAEVAADAVTEATPEFFERARDRIRQAPGSKPDR</sequence>
<proteinExistence type="inferred from homology"/>
<dbReference type="GO" id="GO:0006355">
    <property type="term" value="P:regulation of DNA-templated transcription"/>
    <property type="evidence" value="ECO:0007669"/>
    <property type="project" value="InterPro"/>
</dbReference>
<dbReference type="Gene3D" id="6.10.10.120">
    <property type="entry name" value="Antitoxin ParD1-like"/>
    <property type="match status" value="1"/>
</dbReference>
<dbReference type="InterPro" id="IPR010985">
    <property type="entry name" value="Ribbon_hlx_hlx"/>
</dbReference>
<keyword evidence="2" id="KW-1277">Toxin-antitoxin system</keyword>
<keyword evidence="4" id="KW-1185">Reference proteome</keyword>